<reference evidence="2" key="1">
    <citation type="journal article" date="2023" name="G3 (Bethesda)">
        <title>A reference genome for the long-term kleptoplast-retaining sea slug Elysia crispata morphotype clarki.</title>
        <authorList>
            <person name="Eastman K.E."/>
            <person name="Pendleton A.L."/>
            <person name="Shaikh M.A."/>
            <person name="Suttiyut T."/>
            <person name="Ogas R."/>
            <person name="Tomko P."/>
            <person name="Gavelis G."/>
            <person name="Widhalm J.R."/>
            <person name="Wisecaver J.H."/>
        </authorList>
    </citation>
    <scope>NUCLEOTIDE SEQUENCE</scope>
    <source>
        <strain evidence="2">ECLA1</strain>
    </source>
</reference>
<proteinExistence type="predicted"/>
<dbReference type="AlphaFoldDB" id="A0AAE1A1Q2"/>
<name>A0AAE1A1Q2_9GAST</name>
<gene>
    <name evidence="2" type="ORF">RRG08_045216</name>
</gene>
<feature type="compositionally biased region" description="Low complexity" evidence="1">
    <location>
        <begin position="92"/>
        <end position="104"/>
    </location>
</feature>
<comment type="caution">
    <text evidence="2">The sequence shown here is derived from an EMBL/GenBank/DDBJ whole genome shotgun (WGS) entry which is preliminary data.</text>
</comment>
<dbReference type="Proteomes" id="UP001283361">
    <property type="component" value="Unassembled WGS sequence"/>
</dbReference>
<keyword evidence="3" id="KW-1185">Reference proteome</keyword>
<dbReference type="EMBL" id="JAWDGP010002824">
    <property type="protein sequence ID" value="KAK3779470.1"/>
    <property type="molecule type" value="Genomic_DNA"/>
</dbReference>
<protein>
    <submittedName>
        <fullName evidence="2">Uncharacterized protein</fullName>
    </submittedName>
</protein>
<evidence type="ECO:0000313" key="2">
    <source>
        <dbReference type="EMBL" id="KAK3779470.1"/>
    </source>
</evidence>
<organism evidence="2 3">
    <name type="scientific">Elysia crispata</name>
    <name type="common">lettuce slug</name>
    <dbReference type="NCBI Taxonomy" id="231223"/>
    <lineage>
        <taxon>Eukaryota</taxon>
        <taxon>Metazoa</taxon>
        <taxon>Spiralia</taxon>
        <taxon>Lophotrochozoa</taxon>
        <taxon>Mollusca</taxon>
        <taxon>Gastropoda</taxon>
        <taxon>Heterobranchia</taxon>
        <taxon>Euthyneura</taxon>
        <taxon>Panpulmonata</taxon>
        <taxon>Sacoglossa</taxon>
        <taxon>Placobranchoidea</taxon>
        <taxon>Plakobranchidae</taxon>
        <taxon>Elysia</taxon>
    </lineage>
</organism>
<evidence type="ECO:0000256" key="1">
    <source>
        <dbReference type="SAM" id="MobiDB-lite"/>
    </source>
</evidence>
<feature type="region of interest" description="Disordered" evidence="1">
    <location>
        <begin position="90"/>
        <end position="114"/>
    </location>
</feature>
<sequence length="114" mass="12976">MLTAPYIFHGYFIDRGIEPITSSRSETNRNQARDYMRRHRATTKAISPLGSKKLKIEVATLRGCDVNVQETRLKPRHQENVSASWCLSVRSKTTTPQKQTKNKQGAPSTGERIF</sequence>
<accession>A0AAE1A1Q2</accession>
<evidence type="ECO:0000313" key="3">
    <source>
        <dbReference type="Proteomes" id="UP001283361"/>
    </source>
</evidence>